<dbReference type="InterPro" id="IPR011701">
    <property type="entry name" value="MFS"/>
</dbReference>
<feature type="transmembrane region" description="Helical" evidence="15">
    <location>
        <begin position="812"/>
        <end position="845"/>
    </location>
</feature>
<dbReference type="Gene3D" id="2.60.40.1910">
    <property type="match status" value="1"/>
</dbReference>
<dbReference type="Gene3D" id="1.25.50.20">
    <property type="match status" value="1"/>
</dbReference>
<evidence type="ECO:0000256" key="5">
    <source>
        <dbReference type="ARBA" id="ARBA00022670"/>
    </source>
</evidence>
<dbReference type="InterPro" id="IPR042097">
    <property type="entry name" value="Aminopeptidase_N-like_N_sf"/>
</dbReference>
<feature type="transmembrane region" description="Helical" evidence="15">
    <location>
        <begin position="149"/>
        <end position="177"/>
    </location>
</feature>
<dbReference type="InterPro" id="IPR036259">
    <property type="entry name" value="MFS_trans_sf"/>
</dbReference>
<reference evidence="17 18" key="1">
    <citation type="journal article" date="2017" name="Gigascience">
        <title>Genome sequence of the small brown planthopper, Laodelphax striatellus.</title>
        <authorList>
            <person name="Zhu J."/>
            <person name="Jiang F."/>
            <person name="Wang X."/>
            <person name="Yang P."/>
            <person name="Bao Y."/>
            <person name="Zhao W."/>
            <person name="Wang W."/>
            <person name="Lu H."/>
            <person name="Wang Q."/>
            <person name="Cui N."/>
            <person name="Li J."/>
            <person name="Chen X."/>
            <person name="Luo L."/>
            <person name="Yu J."/>
            <person name="Kang L."/>
            <person name="Cui F."/>
        </authorList>
    </citation>
    <scope>NUCLEOTIDE SEQUENCE [LARGE SCALE GENOMIC DNA]</scope>
    <source>
        <strain evidence="17">Lst14</strain>
    </source>
</reference>
<feature type="binding site" evidence="12">
    <location>
        <position position="1193"/>
    </location>
    <ligand>
        <name>Zn(2+)</name>
        <dbReference type="ChEBI" id="CHEBI:29105"/>
        <note>catalytic</note>
    </ligand>
</feature>
<name>A0A482WGY2_LAOST</name>
<keyword evidence="15" id="KW-1133">Transmembrane helix</keyword>
<dbReference type="InterPro" id="IPR024571">
    <property type="entry name" value="ERAP1-like_C_dom"/>
</dbReference>
<feature type="transmembrane region" description="Helical" evidence="15">
    <location>
        <begin position="189"/>
        <end position="212"/>
    </location>
</feature>
<gene>
    <name evidence="17" type="ORF">LSTR_LSTR009863</name>
</gene>
<dbReference type="PANTHER" id="PTHR11533">
    <property type="entry name" value="PROTEASE M1 ZINC METALLOPROTEASE"/>
    <property type="match status" value="1"/>
</dbReference>
<dbReference type="Gene3D" id="2.60.40.1730">
    <property type="entry name" value="tricorn interacting facor f3 domain"/>
    <property type="match status" value="1"/>
</dbReference>
<protein>
    <recommendedName>
        <fullName evidence="16">Major facilitator superfamily (MFS) profile domain-containing protein</fullName>
    </recommendedName>
</protein>
<dbReference type="PRINTS" id="PR00756">
    <property type="entry name" value="ALADIPTASE"/>
</dbReference>
<evidence type="ECO:0000256" key="4">
    <source>
        <dbReference type="ARBA" id="ARBA00022622"/>
    </source>
</evidence>
<dbReference type="Pfam" id="PF11838">
    <property type="entry name" value="ERAP1_C"/>
    <property type="match status" value="1"/>
</dbReference>
<proteinExistence type="inferred from homology"/>
<dbReference type="Pfam" id="PF17900">
    <property type="entry name" value="Peptidase_M1_N"/>
    <property type="match status" value="1"/>
</dbReference>
<evidence type="ECO:0000256" key="11">
    <source>
        <dbReference type="PIRSR" id="PIRSR634016-1"/>
    </source>
</evidence>
<dbReference type="SUPFAM" id="SSF63737">
    <property type="entry name" value="Leukotriene A4 hydrolase N-terminal domain"/>
    <property type="match status" value="1"/>
</dbReference>
<dbReference type="InterPro" id="IPR014782">
    <property type="entry name" value="Peptidase_M1_dom"/>
</dbReference>
<feature type="region of interest" description="Disordered" evidence="14">
    <location>
        <begin position="23"/>
        <end position="103"/>
    </location>
</feature>
<dbReference type="GO" id="GO:0005737">
    <property type="term" value="C:cytoplasm"/>
    <property type="evidence" value="ECO:0007669"/>
    <property type="project" value="TreeGrafter"/>
</dbReference>
<evidence type="ECO:0000256" key="9">
    <source>
        <dbReference type="ARBA" id="ARBA00023049"/>
    </source>
</evidence>
<comment type="caution">
    <text evidence="17">The sequence shown here is derived from an EMBL/GenBank/DDBJ whole genome shotgun (WGS) entry which is preliminary data.</text>
</comment>
<evidence type="ECO:0000256" key="2">
    <source>
        <dbReference type="ARBA" id="ARBA00004609"/>
    </source>
</evidence>
<dbReference type="InParanoid" id="A0A482WGY2"/>
<dbReference type="EMBL" id="QKKF02036007">
    <property type="protein sequence ID" value="RZF32754.1"/>
    <property type="molecule type" value="Genomic_DNA"/>
</dbReference>
<keyword evidence="15" id="KW-0812">Transmembrane</keyword>
<feature type="compositionally biased region" description="Polar residues" evidence="14">
    <location>
        <begin position="66"/>
        <end position="76"/>
    </location>
</feature>
<evidence type="ECO:0000256" key="15">
    <source>
        <dbReference type="SAM" id="Phobius"/>
    </source>
</evidence>
<dbReference type="GO" id="GO:0006508">
    <property type="term" value="P:proteolysis"/>
    <property type="evidence" value="ECO:0007669"/>
    <property type="project" value="UniProtKB-KW"/>
</dbReference>
<keyword evidence="4" id="KW-0325">Glycoprotein</keyword>
<comment type="similarity">
    <text evidence="3">Belongs to the peptidase M1 family.</text>
</comment>
<keyword evidence="5" id="KW-0645">Protease</keyword>
<dbReference type="GO" id="GO:0005886">
    <property type="term" value="C:plasma membrane"/>
    <property type="evidence" value="ECO:0007669"/>
    <property type="project" value="UniProtKB-SubCell"/>
</dbReference>
<keyword evidence="15" id="KW-0472">Membrane</keyword>
<evidence type="ECO:0000256" key="6">
    <source>
        <dbReference type="ARBA" id="ARBA00022723"/>
    </source>
</evidence>
<comment type="cofactor">
    <cofactor evidence="12">
        <name>Zn(2+)</name>
        <dbReference type="ChEBI" id="CHEBI:29105"/>
    </cofactor>
    <text evidence="12">Binds 1 zinc ion per subunit.</text>
</comment>
<evidence type="ECO:0000313" key="17">
    <source>
        <dbReference type="EMBL" id="RZF32754.1"/>
    </source>
</evidence>
<dbReference type="InterPro" id="IPR045357">
    <property type="entry name" value="Aminopeptidase_N-like_N"/>
</dbReference>
<dbReference type="SUPFAM" id="SSF55486">
    <property type="entry name" value="Metalloproteases ('zincins'), catalytic domain"/>
    <property type="match status" value="1"/>
</dbReference>
<keyword evidence="18" id="KW-1185">Reference proteome</keyword>
<feature type="domain" description="Major facilitator superfamily (MFS) profile" evidence="16">
    <location>
        <begin position="151"/>
        <end position="783"/>
    </location>
</feature>
<dbReference type="GO" id="GO:0008270">
    <property type="term" value="F:zinc ion binding"/>
    <property type="evidence" value="ECO:0007669"/>
    <property type="project" value="InterPro"/>
</dbReference>
<keyword evidence="9" id="KW-0482">Metalloprotease</keyword>
<organism evidence="17 18">
    <name type="scientific">Laodelphax striatellus</name>
    <name type="common">Small brown planthopper</name>
    <name type="synonym">Delphax striatella</name>
    <dbReference type="NCBI Taxonomy" id="195883"/>
    <lineage>
        <taxon>Eukaryota</taxon>
        <taxon>Metazoa</taxon>
        <taxon>Ecdysozoa</taxon>
        <taxon>Arthropoda</taxon>
        <taxon>Hexapoda</taxon>
        <taxon>Insecta</taxon>
        <taxon>Pterygota</taxon>
        <taxon>Neoptera</taxon>
        <taxon>Paraneoptera</taxon>
        <taxon>Hemiptera</taxon>
        <taxon>Auchenorrhyncha</taxon>
        <taxon>Fulgoroidea</taxon>
        <taxon>Delphacidae</taxon>
        <taxon>Criomorphinae</taxon>
        <taxon>Laodelphax</taxon>
    </lineage>
</organism>
<dbReference type="InterPro" id="IPR034016">
    <property type="entry name" value="M1_APN-typ"/>
</dbReference>
<feature type="transmembrane region" description="Helical" evidence="15">
    <location>
        <begin position="728"/>
        <end position="747"/>
    </location>
</feature>
<dbReference type="Gene3D" id="1.20.1250.20">
    <property type="entry name" value="MFS general substrate transporter like domains"/>
    <property type="match status" value="2"/>
</dbReference>
<accession>A0A482WGY2</accession>
<dbReference type="SMR" id="A0A482WGY2"/>
<comment type="subcellular location">
    <subcellularLocation>
        <location evidence="2">Cell membrane</location>
        <topology evidence="2">Lipid-anchor</topology>
        <topology evidence="2">GPI-anchor</topology>
    </subcellularLocation>
    <subcellularLocation>
        <location evidence="1">Membrane</location>
        <topology evidence="1">Multi-pass membrane protein</topology>
    </subcellularLocation>
</comment>
<dbReference type="PROSITE" id="PS50850">
    <property type="entry name" value="MFS"/>
    <property type="match status" value="1"/>
</dbReference>
<keyword evidence="8 12" id="KW-0862">Zinc</keyword>
<evidence type="ECO:0000256" key="3">
    <source>
        <dbReference type="ARBA" id="ARBA00010136"/>
    </source>
</evidence>
<evidence type="ECO:0000256" key="10">
    <source>
        <dbReference type="ARBA" id="ARBA00023288"/>
    </source>
</evidence>
<feature type="site" description="Transition state stabilizer" evidence="13">
    <location>
        <position position="1273"/>
    </location>
</feature>
<dbReference type="PANTHER" id="PTHR11533:SF294">
    <property type="entry name" value="THYROTROPIN-RELEASING HORMONE-DEGRADING ECTOENZYME"/>
    <property type="match status" value="1"/>
</dbReference>
<evidence type="ECO:0000256" key="8">
    <source>
        <dbReference type="ARBA" id="ARBA00022833"/>
    </source>
</evidence>
<feature type="transmembrane region" description="Helical" evidence="15">
    <location>
        <begin position="638"/>
        <end position="659"/>
    </location>
</feature>
<dbReference type="OrthoDB" id="410267at2759"/>
<evidence type="ECO:0000256" key="7">
    <source>
        <dbReference type="ARBA" id="ARBA00022801"/>
    </source>
</evidence>
<feature type="compositionally biased region" description="Low complexity" evidence="14">
    <location>
        <begin position="23"/>
        <end position="34"/>
    </location>
</feature>
<feature type="transmembrane region" description="Helical" evidence="15">
    <location>
        <begin position="596"/>
        <end position="618"/>
    </location>
</feature>
<dbReference type="GO" id="GO:0070006">
    <property type="term" value="F:metalloaminopeptidase activity"/>
    <property type="evidence" value="ECO:0007669"/>
    <property type="project" value="TreeGrafter"/>
</dbReference>
<feature type="active site" description="Proton acceptor" evidence="11">
    <location>
        <position position="1190"/>
    </location>
</feature>
<dbReference type="GO" id="GO:0042277">
    <property type="term" value="F:peptide binding"/>
    <property type="evidence" value="ECO:0007669"/>
    <property type="project" value="TreeGrafter"/>
</dbReference>
<evidence type="ECO:0000256" key="13">
    <source>
        <dbReference type="PIRSR" id="PIRSR634016-4"/>
    </source>
</evidence>
<feature type="binding site" evidence="12">
    <location>
        <position position="1212"/>
    </location>
    <ligand>
        <name>Zn(2+)</name>
        <dbReference type="ChEBI" id="CHEBI:29105"/>
        <note>catalytic</note>
    </ligand>
</feature>
<evidence type="ECO:0000256" key="14">
    <source>
        <dbReference type="SAM" id="MobiDB-lite"/>
    </source>
</evidence>
<dbReference type="Pfam" id="PF01433">
    <property type="entry name" value="Peptidase_M1"/>
    <property type="match status" value="1"/>
</dbReference>
<dbReference type="Gene3D" id="1.10.390.10">
    <property type="entry name" value="Neutral Protease Domain 2"/>
    <property type="match status" value="1"/>
</dbReference>
<sequence>MEPKASLNENRNGLAPIVRWSSMASSVDSSVGVSPAKSLTSSGIVPDTASNRPSEDGSNVEEPQLFPSTSTAMSTGSDDDRQNNNRLHRRKKSPDESDADAATVLTVPNNDEGVKFDLPDDDSIMSSSSSLCGNRKTLKKPEPNIPDGGWGWMVVLSSFFISMIADGISFSFGLLYIRFLKHFGATKSATSWIGSLFMAVPLLSGPIGSALVDRYGCRWMTIVGGIISGIGFLLSSLCDSILMMYLTFGVIAGLGLGLGYVTAVVSIAPWFDKRRVLATGLGACGTGVGTVVYAPMTQYFIDEYGWRGTVIMLAGTFFNMCVCGALMRDPEWWVQEQQQQQLQKSNRGSSCTSLVTTADLQALEEVRLMLKAGESPDYILTQLATSIKAPENEQRAAEGPVQHISPNNVQSVYNLPTFLRQNEKVPLEVLEALRSNKRMYHVIVENYPSLLSCRSMSDNKLNKMAAEVPTSRVPVTMRISSAQNKVKPVMEPHMEPLLPPATLPEIKMKSVSPPKDFVFKKKQSIMDNQHYFKNIKVHRNSIMYRGATLNTRNYRLKASSCPDIYRNSMTTLAKETEENWFSELIELLKGLCDFSLFLELHFMLMSWGTILLFTWFVVPYFYLAEFMTRHNYTENDGSFALSVIGFTNFVGMVALGWLGDRPWVDVATAYAICLTLFGLFTCAIPLFMDNYPLLILSRAMFGLTFASNFSFTPPVTVKLTSLERFTSAYGLILLCQGIGHLVGPPLGGAVFDLTGSWDLAFYLAGIQIIISGLMIGLIPMTKNRMLQRITFVFYDRFENFAVRLRLQTISEIAFPSLILFETIIMAVASCDFKVLSVVVVVVFVLGPFCNCNNAEFPSDQEANIIRRLYSDVTPSSYIIRMNSSLYPVFISNGEVIIDLTVKSAVENITLHARKLDVISVMILEKHRFKKYKIDRSDPSNVLDIVRKAGDIKSFSLDNDLLAIPARGAGEVNTGYFKPGDYLLYARFNAMIGDLAQGYGLYRDSYEDGNRTSWLMSTVFETSRARTAFPCFDEPSFKARFKIILSRTTEQVALANMPSVKSYPMDGTDLMWEEFEETPPMPTYLVAFFVGDFTPYTGRRGGGLTVWTAPLHERARVEWSLEEGYRALYHMQNVFDLDDPLPKTDLLAMPHFDVAGAVENWGLITMREDILTLSNKTGQALRRRMTILAHELAHTFFGNSVTPSWWDEVWWSEGFASYYATRIVQKLRPDWDVISWDSVDFLSETWKLDSKPEVRYLAKPVEAHDELNFGNLVYCKGFLVARFASWITQRAATFDKAVGKYLKENQFGLFNDRKMWRTIEEAVVAKNNSIMDLPAPLAIIMRSWTHQAGMPLIKVLRTSSGLITITQERYTEKMKTGNETKSRKLSGEKWWIPIEIEFGDRSSANLVIENSSQSNESQYSRKRQAPLPTLEKQIHWMNPVDEKLEIKDLDEDHSSWVLINLNVPVPCRIMYDEWNLQMLTRNDYKRFTTVGLAQIIADVSALAMNGEYRLPLAMQVIRDVLQATDSFAVWRIGLVNLHKIEYQLKGTGAHQLYQQFIQQMIGGQFDRLKILSDSREKEMTMNDELLRFEVAETACNVRLRACLIEANNIFRKWIDNSTKSESQNFIRHDVRTTVYCTAVELGGEREWLFLWDQLQGKRSHIDQEERRRILDALACSKNQQLLKRYLESSLQTNSTDHLRNFKERRAVFNSVLKNVDAVDLLMDFMQVNKEDMKRAYSKSEKRFSWKRAVTMLASFISTNHITKLEKLTKNSQILNKARKVIKWRSENSQEVAEWLKRAVV</sequence>
<dbReference type="InterPro" id="IPR027268">
    <property type="entry name" value="Peptidase_M4/M1_CTD_sf"/>
</dbReference>
<keyword evidence="6 12" id="KW-0479">Metal-binding</keyword>
<dbReference type="SUPFAM" id="SSF103473">
    <property type="entry name" value="MFS general substrate transporter"/>
    <property type="match status" value="1"/>
</dbReference>
<feature type="binding site" evidence="12">
    <location>
        <position position="1189"/>
    </location>
    <ligand>
        <name>Zn(2+)</name>
        <dbReference type="ChEBI" id="CHEBI:29105"/>
        <note>catalytic</note>
    </ligand>
</feature>
<dbReference type="InterPro" id="IPR001930">
    <property type="entry name" value="Peptidase_M1"/>
</dbReference>
<feature type="transmembrane region" description="Helical" evidence="15">
    <location>
        <begin position="759"/>
        <end position="778"/>
    </location>
</feature>
<keyword evidence="4" id="KW-0336">GPI-anchor</keyword>
<keyword evidence="10" id="KW-0449">Lipoprotein</keyword>
<dbReference type="CDD" id="cd17352">
    <property type="entry name" value="MFS_MCT_SLC16"/>
    <property type="match status" value="1"/>
</dbReference>
<dbReference type="Pfam" id="PF07690">
    <property type="entry name" value="MFS_1"/>
    <property type="match status" value="2"/>
</dbReference>
<dbReference type="Proteomes" id="UP000291343">
    <property type="component" value="Unassembled WGS sequence"/>
</dbReference>
<feature type="transmembrane region" description="Helical" evidence="15">
    <location>
        <begin position="666"/>
        <end position="687"/>
    </location>
</feature>
<feature type="transmembrane region" description="Helical" evidence="15">
    <location>
        <begin position="219"/>
        <end position="237"/>
    </location>
</feature>
<evidence type="ECO:0000259" key="16">
    <source>
        <dbReference type="PROSITE" id="PS50850"/>
    </source>
</evidence>
<feature type="compositionally biased region" description="Polar residues" evidence="14">
    <location>
        <begin position="37"/>
        <end position="52"/>
    </location>
</feature>
<feature type="transmembrane region" description="Helical" evidence="15">
    <location>
        <begin position="693"/>
        <end position="716"/>
    </location>
</feature>
<dbReference type="GO" id="GO:0098552">
    <property type="term" value="C:side of membrane"/>
    <property type="evidence" value="ECO:0007669"/>
    <property type="project" value="UniProtKB-KW"/>
</dbReference>
<feature type="transmembrane region" description="Helical" evidence="15">
    <location>
        <begin position="276"/>
        <end position="296"/>
    </location>
</feature>
<dbReference type="GO" id="GO:0005615">
    <property type="term" value="C:extracellular space"/>
    <property type="evidence" value="ECO:0007669"/>
    <property type="project" value="TreeGrafter"/>
</dbReference>
<keyword evidence="7" id="KW-0378">Hydrolase</keyword>
<evidence type="ECO:0000256" key="1">
    <source>
        <dbReference type="ARBA" id="ARBA00004141"/>
    </source>
</evidence>
<dbReference type="GO" id="GO:0022857">
    <property type="term" value="F:transmembrane transporter activity"/>
    <property type="evidence" value="ECO:0007669"/>
    <property type="project" value="InterPro"/>
</dbReference>
<feature type="transmembrane region" description="Helical" evidence="15">
    <location>
        <begin position="308"/>
        <end position="327"/>
    </location>
</feature>
<dbReference type="InterPro" id="IPR020846">
    <property type="entry name" value="MFS_dom"/>
</dbReference>
<dbReference type="CDD" id="cd09601">
    <property type="entry name" value="M1_APN-Q_like"/>
    <property type="match status" value="1"/>
</dbReference>
<dbReference type="InterPro" id="IPR050344">
    <property type="entry name" value="Peptidase_M1_aminopeptidases"/>
</dbReference>
<feature type="transmembrane region" description="Helical" evidence="15">
    <location>
        <begin position="243"/>
        <end position="264"/>
    </location>
</feature>
<evidence type="ECO:0000256" key="12">
    <source>
        <dbReference type="PIRSR" id="PIRSR634016-3"/>
    </source>
</evidence>
<dbReference type="GO" id="GO:0043171">
    <property type="term" value="P:peptide catabolic process"/>
    <property type="evidence" value="ECO:0007669"/>
    <property type="project" value="TreeGrafter"/>
</dbReference>
<evidence type="ECO:0000313" key="18">
    <source>
        <dbReference type="Proteomes" id="UP000291343"/>
    </source>
</evidence>